<dbReference type="SUPFAM" id="SSF56601">
    <property type="entry name" value="beta-lactamase/transpeptidase-like"/>
    <property type="match status" value="1"/>
</dbReference>
<sequence length="264" mass="28736">MHPAWRVSTILLTGVVIIGGIFGLTQGEDTKPSESQPQVSSEASSVSTSAAAQAIEDSPFAEFIENSTGSQITFVSLKDDFRTGTSTERFARPALSLGKLYIAEYVLERGTENEKALALEMIRSSSDVSAEILYDTYPDSIEAIADEFGLLSTRGDEHWGYSVTSTYDLVKFLSTLIIEQPESPILEAMRNANEFAVDGYPQDWGTAVLPGAEGSKWGWSDDRLLHSSITFGEDYVVAAAVTGTKEDLTQLVENQLSEVISRNN</sequence>
<reference evidence="2 3" key="1">
    <citation type="submission" date="2016-02" db="EMBL/GenBank/DDBJ databases">
        <title>Corynebacterium glutamicum N24 whole genome sequencing project.</title>
        <authorList>
            <person name="Matsutani M."/>
            <person name="Nangtapong N."/>
            <person name="Yakushi T."/>
            <person name="Matsushita K."/>
        </authorList>
    </citation>
    <scope>NUCLEOTIDE SEQUENCE [LARGE SCALE GENOMIC DNA]</scope>
    <source>
        <strain evidence="2 3">N24</strain>
    </source>
</reference>
<proteinExistence type="predicted"/>
<name>A0A160PP74_9CORY</name>
<evidence type="ECO:0000313" key="3">
    <source>
        <dbReference type="Proteomes" id="UP000218244"/>
    </source>
</evidence>
<protein>
    <submittedName>
        <fullName evidence="2">Uncharacterized protein</fullName>
    </submittedName>
</protein>
<feature type="region of interest" description="Disordered" evidence="1">
    <location>
        <begin position="28"/>
        <end position="48"/>
    </location>
</feature>
<organism evidence="2 3">
    <name type="scientific">Corynebacterium suranareeae</name>
    <dbReference type="NCBI Taxonomy" id="2506452"/>
    <lineage>
        <taxon>Bacteria</taxon>
        <taxon>Bacillati</taxon>
        <taxon>Actinomycetota</taxon>
        <taxon>Actinomycetes</taxon>
        <taxon>Mycobacteriales</taxon>
        <taxon>Corynebacteriaceae</taxon>
        <taxon>Corynebacterium</taxon>
    </lineage>
</organism>
<dbReference type="AlphaFoldDB" id="A0A160PP74"/>
<dbReference type="Proteomes" id="UP000218244">
    <property type="component" value="Chromosome"/>
</dbReference>
<accession>A0A160PP74</accession>
<dbReference type="EMBL" id="AP017369">
    <property type="protein sequence ID" value="BAU95214.1"/>
    <property type="molecule type" value="Genomic_DNA"/>
</dbReference>
<gene>
    <name evidence="2" type="ORF">N24_0952</name>
</gene>
<dbReference type="Gene3D" id="3.40.710.10">
    <property type="entry name" value="DD-peptidase/beta-lactamase superfamily"/>
    <property type="match status" value="1"/>
</dbReference>
<evidence type="ECO:0000313" key="2">
    <source>
        <dbReference type="EMBL" id="BAU95214.1"/>
    </source>
</evidence>
<keyword evidence="3" id="KW-1185">Reference proteome</keyword>
<evidence type="ECO:0000256" key="1">
    <source>
        <dbReference type="SAM" id="MobiDB-lite"/>
    </source>
</evidence>
<feature type="compositionally biased region" description="Low complexity" evidence="1">
    <location>
        <begin position="33"/>
        <end position="48"/>
    </location>
</feature>
<dbReference type="InterPro" id="IPR012338">
    <property type="entry name" value="Beta-lactam/transpept-like"/>
</dbReference>
<dbReference type="KEGG" id="csur:N24_0952"/>